<dbReference type="PRINTS" id="PR00032">
    <property type="entry name" value="HTHARAC"/>
</dbReference>
<comment type="caution">
    <text evidence="5">The sequence shown here is derived from an EMBL/GenBank/DDBJ whole genome shotgun (WGS) entry which is preliminary data.</text>
</comment>
<dbReference type="InterPro" id="IPR009057">
    <property type="entry name" value="Homeodomain-like_sf"/>
</dbReference>
<dbReference type="PANTHER" id="PTHR47504">
    <property type="entry name" value="RIGHT ORIGIN-BINDING PROTEIN"/>
    <property type="match status" value="1"/>
</dbReference>
<keyword evidence="3" id="KW-0804">Transcription</keyword>
<evidence type="ECO:0000259" key="4">
    <source>
        <dbReference type="PROSITE" id="PS01124"/>
    </source>
</evidence>
<gene>
    <name evidence="5" type="ORF">HPT30_14245</name>
</gene>
<organism evidence="5 6">
    <name type="scientific">Paenibacillus agri</name>
    <dbReference type="NCBI Taxonomy" id="2744309"/>
    <lineage>
        <taxon>Bacteria</taxon>
        <taxon>Bacillati</taxon>
        <taxon>Bacillota</taxon>
        <taxon>Bacilli</taxon>
        <taxon>Bacillales</taxon>
        <taxon>Paenibacillaceae</taxon>
        <taxon>Paenibacillus</taxon>
    </lineage>
</organism>
<sequence length="293" mass="32994">MRDKGHSRAVKKSLEYIEKNLTEGVSLREVSQHIIFSPQHFYRIFNAAVGSTVAGYIRRRRLAKAASELIYSDKRILDIALEYRFQSQEAFTRAFKKEYRLTPGQYRTYSRELIKGGNTMAKDKALQGWTVTGQNSDSYKVSVDQSEVHTGKASALLQSAHSAATGFVTLMQMFSAQAYLGKRLKLTAFVKAENIKDWAGLWMRVDGKGGEMLKFDNMQSRPIKGSRDWNQYQVVLDIPQEAHGIAFGILLSGAGKAWSDEYRFEVVDAKTPTTDESAEDGLPLEPVNLNFES</sequence>
<dbReference type="PROSITE" id="PS01124">
    <property type="entry name" value="HTH_ARAC_FAMILY_2"/>
    <property type="match status" value="1"/>
</dbReference>
<dbReference type="InterPro" id="IPR018062">
    <property type="entry name" value="HTH_AraC-typ_CS"/>
</dbReference>
<proteinExistence type="predicted"/>
<protein>
    <submittedName>
        <fullName evidence="5">Helix-turn-helix transcriptional regulator</fullName>
    </submittedName>
</protein>
<dbReference type="PANTHER" id="PTHR47504:SF6">
    <property type="entry name" value="ARAC-FAMILY TRANSCRIPTIONAL REGULATOR"/>
    <property type="match status" value="1"/>
</dbReference>
<dbReference type="Pfam" id="PF12833">
    <property type="entry name" value="HTH_18"/>
    <property type="match status" value="1"/>
</dbReference>
<dbReference type="InterPro" id="IPR050959">
    <property type="entry name" value="MarA-like"/>
</dbReference>
<keyword evidence="1" id="KW-0805">Transcription regulation</keyword>
<reference evidence="5" key="1">
    <citation type="submission" date="2020-06" db="EMBL/GenBank/DDBJ databases">
        <title>Paenibacillus sp. nov., isolated from soil.</title>
        <authorList>
            <person name="Seo Y.L."/>
        </authorList>
    </citation>
    <scope>NUCLEOTIDE SEQUENCE [LARGE SCALE GENOMIC DNA]</scope>
    <source>
        <strain evidence="5">JW14</strain>
    </source>
</reference>
<dbReference type="EMBL" id="JABWCS010000209">
    <property type="protein sequence ID" value="NUU61499.1"/>
    <property type="molecule type" value="Genomic_DNA"/>
</dbReference>
<keyword evidence="2" id="KW-0238">DNA-binding</keyword>
<keyword evidence="6" id="KW-1185">Reference proteome</keyword>
<evidence type="ECO:0000256" key="2">
    <source>
        <dbReference type="ARBA" id="ARBA00023125"/>
    </source>
</evidence>
<dbReference type="PROSITE" id="PS00041">
    <property type="entry name" value="HTH_ARAC_FAMILY_1"/>
    <property type="match status" value="1"/>
</dbReference>
<dbReference type="Gene3D" id="2.60.120.260">
    <property type="entry name" value="Galactose-binding domain-like"/>
    <property type="match status" value="1"/>
</dbReference>
<dbReference type="AlphaFoldDB" id="A0A850EP09"/>
<dbReference type="RefSeq" id="WP_175372024.1">
    <property type="nucleotide sequence ID" value="NZ_JABWCS010000209.1"/>
</dbReference>
<dbReference type="Proteomes" id="UP000564806">
    <property type="component" value="Unassembled WGS sequence"/>
</dbReference>
<evidence type="ECO:0000313" key="6">
    <source>
        <dbReference type="Proteomes" id="UP000564806"/>
    </source>
</evidence>
<dbReference type="SUPFAM" id="SSF46689">
    <property type="entry name" value="Homeodomain-like"/>
    <property type="match status" value="2"/>
</dbReference>
<accession>A0A850EP09</accession>
<evidence type="ECO:0000256" key="3">
    <source>
        <dbReference type="ARBA" id="ARBA00023163"/>
    </source>
</evidence>
<evidence type="ECO:0000313" key="5">
    <source>
        <dbReference type="EMBL" id="NUU61499.1"/>
    </source>
</evidence>
<dbReference type="SMART" id="SM00342">
    <property type="entry name" value="HTH_ARAC"/>
    <property type="match status" value="1"/>
</dbReference>
<evidence type="ECO:0000256" key="1">
    <source>
        <dbReference type="ARBA" id="ARBA00023015"/>
    </source>
</evidence>
<dbReference type="GO" id="GO:0003700">
    <property type="term" value="F:DNA-binding transcription factor activity"/>
    <property type="evidence" value="ECO:0007669"/>
    <property type="project" value="InterPro"/>
</dbReference>
<dbReference type="Gene3D" id="1.10.10.60">
    <property type="entry name" value="Homeodomain-like"/>
    <property type="match status" value="2"/>
</dbReference>
<dbReference type="GO" id="GO:0043565">
    <property type="term" value="F:sequence-specific DNA binding"/>
    <property type="evidence" value="ECO:0007669"/>
    <property type="project" value="InterPro"/>
</dbReference>
<feature type="domain" description="HTH araC/xylS-type" evidence="4">
    <location>
        <begin position="11"/>
        <end position="109"/>
    </location>
</feature>
<name>A0A850EP09_9BACL</name>
<dbReference type="InterPro" id="IPR020449">
    <property type="entry name" value="Tscrpt_reg_AraC-type_HTH"/>
</dbReference>
<dbReference type="InterPro" id="IPR018060">
    <property type="entry name" value="HTH_AraC"/>
</dbReference>